<dbReference type="EMBL" id="JABWDY010016305">
    <property type="protein sequence ID" value="KAF5196195.1"/>
    <property type="molecule type" value="Genomic_DNA"/>
</dbReference>
<dbReference type="OrthoDB" id="10642369at2759"/>
<proteinExistence type="predicted"/>
<evidence type="ECO:0000313" key="2">
    <source>
        <dbReference type="Proteomes" id="UP000554482"/>
    </source>
</evidence>
<dbReference type="Proteomes" id="UP000554482">
    <property type="component" value="Unassembled WGS sequence"/>
</dbReference>
<comment type="caution">
    <text evidence="1">The sequence shown here is derived from an EMBL/GenBank/DDBJ whole genome shotgun (WGS) entry which is preliminary data.</text>
</comment>
<reference evidence="1 2" key="1">
    <citation type="submission" date="2020-06" db="EMBL/GenBank/DDBJ databases">
        <title>Transcriptomic and genomic resources for Thalictrum thalictroides and T. hernandezii: Facilitating candidate gene discovery in an emerging model plant lineage.</title>
        <authorList>
            <person name="Arias T."/>
            <person name="Riano-Pachon D.M."/>
            <person name="Di Stilio V.S."/>
        </authorList>
    </citation>
    <scope>NUCLEOTIDE SEQUENCE [LARGE SCALE GENOMIC DNA]</scope>
    <source>
        <strain evidence="2">cv. WT478/WT964</strain>
        <tissue evidence="1">Leaves</tissue>
    </source>
</reference>
<protein>
    <submittedName>
        <fullName evidence="1">Uncharacterized protein</fullName>
    </submittedName>
</protein>
<organism evidence="1 2">
    <name type="scientific">Thalictrum thalictroides</name>
    <name type="common">Rue-anemone</name>
    <name type="synonym">Anemone thalictroides</name>
    <dbReference type="NCBI Taxonomy" id="46969"/>
    <lineage>
        <taxon>Eukaryota</taxon>
        <taxon>Viridiplantae</taxon>
        <taxon>Streptophyta</taxon>
        <taxon>Embryophyta</taxon>
        <taxon>Tracheophyta</taxon>
        <taxon>Spermatophyta</taxon>
        <taxon>Magnoliopsida</taxon>
        <taxon>Ranunculales</taxon>
        <taxon>Ranunculaceae</taxon>
        <taxon>Thalictroideae</taxon>
        <taxon>Thalictrum</taxon>
    </lineage>
</organism>
<sequence>MELDEDYQKMRQICHFYLGCLNYHWVTHLLWIINEQIKIFNEQIKIFNEQIKIFNEQIKIINEQIKVYPSNVDYQ</sequence>
<gene>
    <name evidence="1" type="ORF">FRX31_014218</name>
</gene>
<evidence type="ECO:0000313" key="1">
    <source>
        <dbReference type="EMBL" id="KAF5196195.1"/>
    </source>
</evidence>
<name>A0A7J6WID7_THATH</name>
<dbReference type="AlphaFoldDB" id="A0A7J6WID7"/>
<keyword evidence="2" id="KW-1185">Reference proteome</keyword>
<accession>A0A7J6WID7</accession>